<protein>
    <submittedName>
        <fullName evidence="1">Uncharacterized protein</fullName>
    </submittedName>
</protein>
<gene>
    <name evidence="1" type="ORF">KIW84_055716</name>
</gene>
<dbReference type="Proteomes" id="UP001058974">
    <property type="component" value="Chromosome 5"/>
</dbReference>
<evidence type="ECO:0000313" key="2">
    <source>
        <dbReference type="Proteomes" id="UP001058974"/>
    </source>
</evidence>
<organism evidence="1 2">
    <name type="scientific">Pisum sativum</name>
    <name type="common">Garden pea</name>
    <name type="synonym">Lathyrus oleraceus</name>
    <dbReference type="NCBI Taxonomy" id="3888"/>
    <lineage>
        <taxon>Eukaryota</taxon>
        <taxon>Viridiplantae</taxon>
        <taxon>Streptophyta</taxon>
        <taxon>Embryophyta</taxon>
        <taxon>Tracheophyta</taxon>
        <taxon>Spermatophyta</taxon>
        <taxon>Magnoliopsida</taxon>
        <taxon>eudicotyledons</taxon>
        <taxon>Gunneridae</taxon>
        <taxon>Pentapetalae</taxon>
        <taxon>rosids</taxon>
        <taxon>fabids</taxon>
        <taxon>Fabales</taxon>
        <taxon>Fabaceae</taxon>
        <taxon>Papilionoideae</taxon>
        <taxon>50 kb inversion clade</taxon>
        <taxon>NPAAA clade</taxon>
        <taxon>Hologalegina</taxon>
        <taxon>IRL clade</taxon>
        <taxon>Fabeae</taxon>
        <taxon>Lathyrus</taxon>
    </lineage>
</organism>
<name>A0A9D4WWD2_PEA</name>
<reference evidence="1 2" key="1">
    <citation type="journal article" date="2022" name="Nat. Genet.">
        <title>Improved pea reference genome and pan-genome highlight genomic features and evolutionary characteristics.</title>
        <authorList>
            <person name="Yang T."/>
            <person name="Liu R."/>
            <person name="Luo Y."/>
            <person name="Hu S."/>
            <person name="Wang D."/>
            <person name="Wang C."/>
            <person name="Pandey M.K."/>
            <person name="Ge S."/>
            <person name="Xu Q."/>
            <person name="Li N."/>
            <person name="Li G."/>
            <person name="Huang Y."/>
            <person name="Saxena R.K."/>
            <person name="Ji Y."/>
            <person name="Li M."/>
            <person name="Yan X."/>
            <person name="He Y."/>
            <person name="Liu Y."/>
            <person name="Wang X."/>
            <person name="Xiang C."/>
            <person name="Varshney R.K."/>
            <person name="Ding H."/>
            <person name="Gao S."/>
            <person name="Zong X."/>
        </authorList>
    </citation>
    <scope>NUCLEOTIDE SEQUENCE [LARGE SCALE GENOMIC DNA]</scope>
    <source>
        <strain evidence="1 2">cv. Zhongwan 6</strain>
    </source>
</reference>
<accession>A0A9D4WWD2</accession>
<dbReference type="AlphaFoldDB" id="A0A9D4WWD2"/>
<proteinExistence type="predicted"/>
<sequence length="117" mass="13671">MTASPFGFAYANHVSQVQEDDERERSTKKVKDGGATIYMVIGKYLENKQEDEIEEGEEVFDGLQVEERKVGDYECPKFILLEDEEQRIARPWKKCVIVKMLGRRIIFKELETRLNPL</sequence>
<keyword evidence="2" id="KW-1185">Reference proteome</keyword>
<evidence type="ECO:0000313" key="1">
    <source>
        <dbReference type="EMBL" id="KAI5410323.1"/>
    </source>
</evidence>
<dbReference type="EMBL" id="JAMSHJ010000005">
    <property type="protein sequence ID" value="KAI5410323.1"/>
    <property type="molecule type" value="Genomic_DNA"/>
</dbReference>
<dbReference type="Gramene" id="Psat05G0571600-T1">
    <property type="protein sequence ID" value="KAI5410323.1"/>
    <property type="gene ID" value="KIW84_055716"/>
</dbReference>
<comment type="caution">
    <text evidence="1">The sequence shown here is derived from an EMBL/GenBank/DDBJ whole genome shotgun (WGS) entry which is preliminary data.</text>
</comment>